<sequence>MKEHKIYDLIGIGIGPFNLGLAALVKPVDELETVFFDQSDEFNWHPGLMLDEVTLQVPFMADLVTMADPTSPYSFLNYMKETGKIYKFYIRESFFVFRKEYNNYCRWVTAQLDNCFFGKKVMAVDYEDGIYTVTVRDTKSDNYSIWYTRKLVLGTGTNPYVPAEIAQKRFDRVIHTSKYLYHKDQLNGDKSVTIIGSGQSAAEVFQDLLPEVKKGLRLNWFTRSERFFPLENHTKLTLELTSPEYIDYFHTLPEDQRKTVLAKQNILFKGINYELINQIHNSLYAMELDDPNLKVALMANSKLIDISRSEDQSYLLSLSQVEENKPFEIETDYVILATGYKYVEPDFLNGILNRIRRLADGNYDVRRNYTIDHSEEEIFVQNAELHTHGISTPDLGMGAYRNSQIINQISGREVYLVEKKIAFQSFSAEDILAEQKMNFNLPL</sequence>
<evidence type="ECO:0000256" key="4">
    <source>
        <dbReference type="ARBA" id="ARBA00022630"/>
    </source>
</evidence>
<accession>A0A6V6YX72</accession>
<evidence type="ECO:0000256" key="6">
    <source>
        <dbReference type="ARBA" id="ARBA00022857"/>
    </source>
</evidence>
<evidence type="ECO:0000313" key="9">
    <source>
        <dbReference type="Proteomes" id="UP000556700"/>
    </source>
</evidence>
<dbReference type="Gene3D" id="3.50.50.60">
    <property type="entry name" value="FAD/NAD(P)-binding domain"/>
    <property type="match status" value="1"/>
</dbReference>
<evidence type="ECO:0000256" key="3">
    <source>
        <dbReference type="ARBA" id="ARBA00007588"/>
    </source>
</evidence>
<name>A0A6V6YX72_9FLAO</name>
<evidence type="ECO:0000256" key="1">
    <source>
        <dbReference type="ARBA" id="ARBA00001974"/>
    </source>
</evidence>
<dbReference type="GO" id="GO:0016491">
    <property type="term" value="F:oxidoreductase activity"/>
    <property type="evidence" value="ECO:0007669"/>
    <property type="project" value="UniProtKB-KW"/>
</dbReference>
<dbReference type="Pfam" id="PF13434">
    <property type="entry name" value="Lys_Orn_oxgnase"/>
    <property type="match status" value="1"/>
</dbReference>
<comment type="cofactor">
    <cofactor evidence="1">
        <name>FAD</name>
        <dbReference type="ChEBI" id="CHEBI:57692"/>
    </cofactor>
</comment>
<keyword evidence="5" id="KW-0274">FAD</keyword>
<proteinExistence type="inferred from homology"/>
<evidence type="ECO:0000313" key="8">
    <source>
        <dbReference type="EMBL" id="CAD0004035.1"/>
    </source>
</evidence>
<comment type="caution">
    <text evidence="8">The sequence shown here is derived from an EMBL/GenBank/DDBJ whole genome shotgun (WGS) entry which is preliminary data.</text>
</comment>
<dbReference type="PANTHER" id="PTHR42802">
    <property type="entry name" value="MONOOXYGENASE"/>
    <property type="match status" value="1"/>
</dbReference>
<reference evidence="8 9" key="1">
    <citation type="submission" date="2020-06" db="EMBL/GenBank/DDBJ databases">
        <authorList>
            <person name="Criscuolo A."/>
        </authorList>
    </citation>
    <scope>NUCLEOTIDE SEQUENCE [LARGE SCALE GENOMIC DNA]</scope>
    <source>
        <strain evidence="9">CIP 110025</strain>
    </source>
</reference>
<keyword evidence="9" id="KW-1185">Reference proteome</keyword>
<comment type="pathway">
    <text evidence="2">Siderophore biosynthesis.</text>
</comment>
<dbReference type="InterPro" id="IPR025700">
    <property type="entry name" value="Lys/Orn_oxygenase"/>
</dbReference>
<organism evidence="8 9">
    <name type="scientific">Flavobacterium chungangense</name>
    <dbReference type="NCBI Taxonomy" id="554283"/>
    <lineage>
        <taxon>Bacteria</taxon>
        <taxon>Pseudomonadati</taxon>
        <taxon>Bacteroidota</taxon>
        <taxon>Flavobacteriia</taxon>
        <taxon>Flavobacteriales</taxon>
        <taxon>Flavobacteriaceae</taxon>
        <taxon>Flavobacterium</taxon>
    </lineage>
</organism>
<dbReference type="SUPFAM" id="SSF51905">
    <property type="entry name" value="FAD/NAD(P)-binding domain"/>
    <property type="match status" value="1"/>
</dbReference>
<keyword evidence="6" id="KW-0521">NADP</keyword>
<dbReference type="InterPro" id="IPR036188">
    <property type="entry name" value="FAD/NAD-bd_sf"/>
</dbReference>
<evidence type="ECO:0000256" key="5">
    <source>
        <dbReference type="ARBA" id="ARBA00022827"/>
    </source>
</evidence>
<evidence type="ECO:0000256" key="7">
    <source>
        <dbReference type="ARBA" id="ARBA00023002"/>
    </source>
</evidence>
<dbReference type="AlphaFoldDB" id="A0A6V6YX72"/>
<evidence type="ECO:0000256" key="2">
    <source>
        <dbReference type="ARBA" id="ARBA00004924"/>
    </source>
</evidence>
<dbReference type="PANTHER" id="PTHR42802:SF1">
    <property type="entry name" value="L-ORNITHINE N(5)-MONOOXYGENASE"/>
    <property type="match status" value="1"/>
</dbReference>
<comment type="similarity">
    <text evidence="3">Belongs to the lysine N(6)-hydroxylase/L-ornithine N(5)-oxygenase family.</text>
</comment>
<keyword evidence="4" id="KW-0285">Flavoprotein</keyword>
<dbReference type="Proteomes" id="UP000556700">
    <property type="component" value="Unassembled WGS sequence"/>
</dbReference>
<dbReference type="RefSeq" id="WP_031453249.1">
    <property type="nucleotide sequence ID" value="NZ_CAIJDO010000121.1"/>
</dbReference>
<dbReference type="EMBL" id="CAIJDO010000121">
    <property type="protein sequence ID" value="CAD0004035.1"/>
    <property type="molecule type" value="Genomic_DNA"/>
</dbReference>
<gene>
    <name evidence="8" type="ORF">FLACHUCJ7_01697</name>
</gene>
<protein>
    <submittedName>
        <fullName evidence="8">Alcaligin biosynthesis protein</fullName>
    </submittedName>
</protein>
<keyword evidence="7" id="KW-0560">Oxidoreductase</keyword>